<evidence type="ECO:0000313" key="1">
    <source>
        <dbReference type="EMBL" id="GLS13613.1"/>
    </source>
</evidence>
<gene>
    <name evidence="1" type="ORF">GCM10007935_10430</name>
</gene>
<dbReference type="InterPro" id="IPR009734">
    <property type="entry name" value="Myoviridae_GpU"/>
</dbReference>
<dbReference type="Pfam" id="PF06995">
    <property type="entry name" value="Phage_P2_GpU"/>
    <property type="match status" value="1"/>
</dbReference>
<evidence type="ECO:0008006" key="3">
    <source>
        <dbReference type="Google" id="ProtNLM"/>
    </source>
</evidence>
<comment type="caution">
    <text evidence="1">The sequence shown here is derived from an EMBL/GenBank/DDBJ whole genome shotgun (WGS) entry which is preliminary data.</text>
</comment>
<dbReference type="RefSeq" id="WP_284306961.1">
    <property type="nucleotide sequence ID" value="NZ_BSPB01000005.1"/>
</dbReference>
<reference evidence="2" key="1">
    <citation type="journal article" date="2019" name="Int. J. Syst. Evol. Microbiol.">
        <title>The Global Catalogue of Microorganisms (GCM) 10K type strain sequencing project: providing services to taxonomists for standard genome sequencing and annotation.</title>
        <authorList>
            <consortium name="The Broad Institute Genomics Platform"/>
            <consortium name="The Broad Institute Genome Sequencing Center for Infectious Disease"/>
            <person name="Wu L."/>
            <person name="Ma J."/>
        </authorList>
    </citation>
    <scope>NUCLEOTIDE SEQUENCE [LARGE SCALE GENOMIC DNA]</scope>
    <source>
        <strain evidence="2">NBRC 109341</strain>
    </source>
</reference>
<dbReference type="Proteomes" id="UP001156903">
    <property type="component" value="Unassembled WGS sequence"/>
</dbReference>
<name>A0ABQ6C1Y9_9BURK</name>
<proteinExistence type="predicted"/>
<keyword evidence="2" id="KW-1185">Reference proteome</keyword>
<organism evidence="1 2">
    <name type="scientific">Hydrogenophaga electricum</name>
    <dbReference type="NCBI Taxonomy" id="1230953"/>
    <lineage>
        <taxon>Bacteria</taxon>
        <taxon>Pseudomonadati</taxon>
        <taxon>Pseudomonadota</taxon>
        <taxon>Betaproteobacteria</taxon>
        <taxon>Burkholderiales</taxon>
        <taxon>Comamonadaceae</taxon>
        <taxon>Hydrogenophaga</taxon>
    </lineage>
</organism>
<sequence>MIITLGEFAFWALGTSYHEIQRDTSWRVAKHPRVGQRPLLQFVGPDDDKVTIEGTLYPQLTDGAESIEALRALGDAGESLPLVDEAGWVYGLFAIERVSETKRHIMGGQAQRIDFTLHLVRDDDAAIATRAYAYA</sequence>
<accession>A0ABQ6C1Y9</accession>
<protein>
    <recommendedName>
        <fullName evidence="3">Oxidoreductase</fullName>
    </recommendedName>
</protein>
<evidence type="ECO:0000313" key="2">
    <source>
        <dbReference type="Proteomes" id="UP001156903"/>
    </source>
</evidence>
<dbReference type="EMBL" id="BSPB01000005">
    <property type="protein sequence ID" value="GLS13613.1"/>
    <property type="molecule type" value="Genomic_DNA"/>
</dbReference>